<feature type="region of interest" description="Disordered" evidence="1">
    <location>
        <begin position="293"/>
        <end position="312"/>
    </location>
</feature>
<reference evidence="3 4" key="1">
    <citation type="submission" date="2014-03" db="EMBL/GenBank/DDBJ databases">
        <title>The Genome Sequence of Plasmodium fragile nilgiri.</title>
        <authorList>
            <consortium name="The Broad Institute Genomics Platform"/>
            <consortium name="The Broad Institute Genome Sequencing Center for Infectious Disease"/>
            <person name="Neafsey D."/>
            <person name="Duraisingh M."/>
            <person name="Young S.K."/>
            <person name="Zeng Q."/>
            <person name="Gargeya S."/>
            <person name="Abouelleil A."/>
            <person name="Alvarado L."/>
            <person name="Chapman S.B."/>
            <person name="Gainer-Dewar J."/>
            <person name="Goldberg J."/>
            <person name="Griggs A."/>
            <person name="Gujja S."/>
            <person name="Hansen M."/>
            <person name="Howarth C."/>
            <person name="Imamovic A."/>
            <person name="Larimer J."/>
            <person name="Pearson M."/>
            <person name="Poon T.W."/>
            <person name="Priest M."/>
            <person name="Roberts A."/>
            <person name="Saif S."/>
            <person name="Shea T."/>
            <person name="Sykes S."/>
            <person name="Wortman J."/>
            <person name="Nusbaum C."/>
            <person name="Birren B."/>
        </authorList>
    </citation>
    <scope>NUCLEOTIDE SEQUENCE [LARGE SCALE GENOMIC DNA]</scope>
    <source>
        <strain evidence="4">nilgiri</strain>
    </source>
</reference>
<gene>
    <name evidence="3" type="ORF">AK88_04987</name>
</gene>
<dbReference type="EMBL" id="KQ001729">
    <property type="protein sequence ID" value="KJP85387.1"/>
    <property type="molecule type" value="Genomic_DNA"/>
</dbReference>
<organism evidence="3 4">
    <name type="scientific">Plasmodium fragile</name>
    <dbReference type="NCBI Taxonomy" id="5857"/>
    <lineage>
        <taxon>Eukaryota</taxon>
        <taxon>Sar</taxon>
        <taxon>Alveolata</taxon>
        <taxon>Apicomplexa</taxon>
        <taxon>Aconoidasida</taxon>
        <taxon>Haemosporida</taxon>
        <taxon>Plasmodiidae</taxon>
        <taxon>Plasmodium</taxon>
        <taxon>Plasmodium (Plasmodium)</taxon>
    </lineage>
</organism>
<dbReference type="Pfam" id="PF12887">
    <property type="entry name" value="SICA_alpha"/>
    <property type="match status" value="1"/>
</dbReference>
<dbReference type="Proteomes" id="UP000054561">
    <property type="component" value="Unassembled WGS sequence"/>
</dbReference>
<feature type="compositionally biased region" description="Polar residues" evidence="1">
    <location>
        <begin position="602"/>
        <end position="619"/>
    </location>
</feature>
<dbReference type="InterPro" id="IPR024290">
    <property type="entry name" value="SICA_extracell_a"/>
</dbReference>
<feature type="region of interest" description="Disordered" evidence="1">
    <location>
        <begin position="862"/>
        <end position="896"/>
    </location>
</feature>
<evidence type="ECO:0000256" key="1">
    <source>
        <dbReference type="SAM" id="MobiDB-lite"/>
    </source>
</evidence>
<feature type="region of interest" description="Disordered" evidence="1">
    <location>
        <begin position="346"/>
        <end position="497"/>
    </location>
</feature>
<feature type="region of interest" description="Disordered" evidence="1">
    <location>
        <begin position="511"/>
        <end position="762"/>
    </location>
</feature>
<feature type="compositionally biased region" description="Polar residues" evidence="1">
    <location>
        <begin position="677"/>
        <end position="686"/>
    </location>
</feature>
<keyword evidence="4" id="KW-1185">Reference proteome</keyword>
<evidence type="ECO:0000313" key="3">
    <source>
        <dbReference type="EMBL" id="KJP85387.1"/>
    </source>
</evidence>
<dbReference type="OrthoDB" id="375150at2759"/>
<feature type="compositionally biased region" description="Low complexity" evidence="1">
    <location>
        <begin position="652"/>
        <end position="663"/>
    </location>
</feature>
<evidence type="ECO:0000259" key="2">
    <source>
        <dbReference type="Pfam" id="PF12887"/>
    </source>
</evidence>
<feature type="compositionally biased region" description="Basic and acidic residues" evidence="1">
    <location>
        <begin position="514"/>
        <end position="538"/>
    </location>
</feature>
<dbReference type="GeneID" id="24270301"/>
<dbReference type="AlphaFoldDB" id="A0A0D9QEY8"/>
<dbReference type="OMA" id="ERKANDH"/>
<feature type="compositionally biased region" description="Low complexity" evidence="1">
    <location>
        <begin position="553"/>
        <end position="567"/>
    </location>
</feature>
<dbReference type="RefSeq" id="XP_012338014.1">
    <property type="nucleotide sequence ID" value="XM_012482591.1"/>
</dbReference>
<sequence>MAEKLVEVLVEYVQQRQIASDKGDGQARKSEFSDMLWEDIQKLFTELTNKLKEKDIMESALCQALYGKATKFVLQRMLCRYIVKIFVYMDGTAEVVTGGTKLNAEQKSWRDYFKCVVGNVTLIKLFEKNCAATEIINQVSGAMSTIATTFGGKSNSKQCQGLDYDSLKIGTKFVAGTMGEWINKWKITSVGGLGGSRATTSCSAAGSITKATATTDSEDAHVVKLLKDSTARDVARLIQKEATITAHERKTIMDAARDAGTATTVLDAVMREIERKANDHGGDIQVQDHSASIHATGTTPPAPSEQHHSGTSTLPHFVEHIIVEQSTALHFDDVARFSAPLRVSGDECRRGVRGGTACSGDDAPDDGSGSGGDGRRRQIKVVLLATSPISPTDKEKKDQGTGSGTSSDRVSANPGHASVGRTDITAAGGAGGPAPQPPPAASSPPSGKSGGAEAGATEDHGATGVAGAPASTDTSGEAKCKAGMGQGPQSSGAVVISSGCTSGEALGEISGLTDKADSKPTHPDNGKENVSKADEKTTVENTPPTGPDPVQLSEPSSPSTPGSPDAPDVGTKTKGREPPDGKANPDAQNGHVQPNEDKGGKSITQTDSEKVTSIGQQDPSGGTGTSDGGISTTVTCLPGITDTTCNIVNGASTPSNDNSSTPTGGVSSAGGAPPNPVSGTASGSPAPSTPDGADKKNKPPQDSPDLDLNTLGAAGTGNPGGSHALWTPSDGLNGQPAQSGPLPGPEDKIPGETTDGSGPYPPDLTGVVLTATTPILFTLRTSDKNDDEHIEPFVTCRHRHSTKTYCSIYNAANYRHPITGTQWRTIIELHLEVLHECEAAAWANVKDDYLHILVEEFMRGNNGHSSTSDPPTTNHALPGNHVSFTVDPPSDSHATHPCAPHDCDPWKCMETIQIETDRSPPNEEDPWSCMETIQLQTDPCPPNEHHPDPWSCMENIQLATNPCRPNEEDRWSCMETTQLETHPGPHNEDDPWNCMETTQLDATQSRAHSNHGDATPDHTNWINWIDRNKHLLRACTGQTWFHALKSEWKQYLRQHAQNAASGEHRKAATMERKKLDAWKEWVAQQHRQMNVHSAEEWFHHLLNSVEEATVSHRGEIPRVEQHLEVETLMGTEDMLRVRDVPRSQPLHPQLYLPKPLSTKIWILILALVIEQCERECSLQEKELYVDALLQHMRH</sequence>
<feature type="domain" description="Schizont-infected cell agglutination extracellular alpha" evidence="2">
    <location>
        <begin position="23"/>
        <end position="181"/>
    </location>
</feature>
<accession>A0A0D9QEY8</accession>
<name>A0A0D9QEY8_PLAFR</name>
<proteinExistence type="predicted"/>
<feature type="compositionally biased region" description="Polar residues" evidence="1">
    <location>
        <begin position="641"/>
        <end position="651"/>
    </location>
</feature>
<protein>
    <recommendedName>
        <fullName evidence="2">Schizont-infected cell agglutination extracellular alpha domain-containing protein</fullName>
    </recommendedName>
</protein>
<evidence type="ECO:0000313" key="4">
    <source>
        <dbReference type="Proteomes" id="UP000054561"/>
    </source>
</evidence>
<feature type="compositionally biased region" description="Polar residues" evidence="1">
    <location>
        <begin position="862"/>
        <end position="875"/>
    </location>
</feature>
<dbReference type="VEuPathDB" id="PlasmoDB:AK88_04987"/>